<dbReference type="EMBL" id="CP003372">
    <property type="protein sequence ID" value="AGB33616.1"/>
    <property type="molecule type" value="Genomic_DNA"/>
</dbReference>
<evidence type="ECO:0000313" key="3">
    <source>
        <dbReference type="EMBL" id="ELY70473.1"/>
    </source>
</evidence>
<sequence>MPVLSIFGRLNRLLIENHVVHGIIAAVVVFAVKIGFDVATGKDPSVLEAVVAGVVLGAIYYGGLKYGAS</sequence>
<evidence type="ECO:0000313" key="5">
    <source>
        <dbReference type="Proteomes" id="UP000011593"/>
    </source>
</evidence>
<feature type="transmembrane region" description="Helical" evidence="1">
    <location>
        <begin position="46"/>
        <end position="63"/>
    </location>
</feature>
<dbReference type="EMBL" id="AOIE01000110">
    <property type="protein sequence ID" value="ELY70473.1"/>
    <property type="molecule type" value="Genomic_DNA"/>
</dbReference>
<keyword evidence="1" id="KW-1133">Transmembrane helix</keyword>
<evidence type="ECO:0000256" key="1">
    <source>
        <dbReference type="SAM" id="Phobius"/>
    </source>
</evidence>
<dbReference type="Proteomes" id="UP000011593">
    <property type="component" value="Unassembled WGS sequence"/>
</dbReference>
<accession>L0JT96</accession>
<evidence type="ECO:0000313" key="4">
    <source>
        <dbReference type="Proteomes" id="UP000010843"/>
    </source>
</evidence>
<feature type="transmembrane region" description="Helical" evidence="1">
    <location>
        <begin position="20"/>
        <end position="39"/>
    </location>
</feature>
<proteinExistence type="predicted"/>
<dbReference type="HOGENOM" id="CLU_2857193_0_0_2"/>
<dbReference type="RefSeq" id="WP_006183078.1">
    <property type="nucleotide sequence ID" value="NC_019962.1"/>
</dbReference>
<dbReference type="KEGG" id="npe:Natpe_3857"/>
<dbReference type="Proteomes" id="UP000010843">
    <property type="component" value="Chromosome"/>
</dbReference>
<dbReference type="AlphaFoldDB" id="L0JT96"/>
<dbReference type="PATRIC" id="fig|797303.5.peg.3724"/>
<reference evidence="2" key="2">
    <citation type="submission" date="2012-02" db="EMBL/GenBank/DDBJ databases">
        <title>Complete sequence of chromosome of Natrinema pellirubrum DSM 15624.</title>
        <authorList>
            <consortium name="US DOE Joint Genome Institute"/>
            <person name="Lucas S."/>
            <person name="Han J."/>
            <person name="Lapidus A."/>
            <person name="Cheng J.-F."/>
            <person name="Goodwin L."/>
            <person name="Pitluck S."/>
            <person name="Peters L."/>
            <person name="Teshima H."/>
            <person name="Detter J.C."/>
            <person name="Han C."/>
            <person name="Tapia R."/>
            <person name="Land M."/>
            <person name="Hauser L."/>
            <person name="Kyrpides N."/>
            <person name="Ivanova N."/>
            <person name="Pagani I."/>
            <person name="Sproer C."/>
            <person name="Anderson I."/>
            <person name="Woyke T."/>
        </authorList>
    </citation>
    <scope>NUCLEOTIDE SEQUENCE</scope>
    <source>
        <strain evidence="2">DSM 15624</strain>
    </source>
</reference>
<keyword evidence="1" id="KW-0812">Transmembrane</keyword>
<name>L0JT96_NATP1</name>
<protein>
    <submittedName>
        <fullName evidence="3">ComEC/Rec2-related domain-containing protein</fullName>
    </submittedName>
</protein>
<gene>
    <name evidence="2" type="ordered locus">Natpe_3857</name>
    <name evidence="3" type="ORF">C488_18705</name>
</gene>
<dbReference type="STRING" id="797303.Natpe_3857"/>
<evidence type="ECO:0000313" key="2">
    <source>
        <dbReference type="EMBL" id="AGB33616.1"/>
    </source>
</evidence>
<reference evidence="3 5" key="3">
    <citation type="journal article" date="2014" name="PLoS Genet.">
        <title>Phylogenetically driven sequencing of extremely halophilic archaea reveals strategies for static and dynamic osmo-response.</title>
        <authorList>
            <person name="Becker E.A."/>
            <person name="Seitzer P.M."/>
            <person name="Tritt A."/>
            <person name="Larsen D."/>
            <person name="Krusor M."/>
            <person name="Yao A.I."/>
            <person name="Wu D."/>
            <person name="Madern D."/>
            <person name="Eisen J.A."/>
            <person name="Darling A.E."/>
            <person name="Facciotti M.T."/>
        </authorList>
    </citation>
    <scope>NUCLEOTIDE SEQUENCE [LARGE SCALE GENOMIC DNA]</scope>
    <source>
        <strain evidence="3 5">DSM 15624</strain>
    </source>
</reference>
<keyword evidence="5" id="KW-1185">Reference proteome</keyword>
<organism evidence="2 4">
    <name type="scientific">Natrinema pellirubrum (strain DSM 15624 / CIP 106293 / JCM 10476 / NCIMB 786 / 157)</name>
    <dbReference type="NCBI Taxonomy" id="797303"/>
    <lineage>
        <taxon>Archaea</taxon>
        <taxon>Methanobacteriati</taxon>
        <taxon>Methanobacteriota</taxon>
        <taxon>Stenosarchaea group</taxon>
        <taxon>Halobacteria</taxon>
        <taxon>Halobacteriales</taxon>
        <taxon>Natrialbaceae</taxon>
        <taxon>Natrinema</taxon>
    </lineage>
</organism>
<keyword evidence="1" id="KW-0472">Membrane</keyword>
<dbReference type="GeneID" id="14333312"/>
<reference evidence="4" key="1">
    <citation type="submission" date="2012-02" db="EMBL/GenBank/DDBJ databases">
        <title>Complete sequence of chromosome of Natrinema pellirubrum DSM 15624.</title>
        <authorList>
            <person name="Lucas S."/>
            <person name="Han J."/>
            <person name="Lapidus A."/>
            <person name="Cheng J.-F."/>
            <person name="Goodwin L."/>
            <person name="Pitluck S."/>
            <person name="Peters L."/>
            <person name="Teshima H."/>
            <person name="Detter J.C."/>
            <person name="Han C."/>
            <person name="Tapia R."/>
            <person name="Land M."/>
            <person name="Hauser L."/>
            <person name="Kyrpides N."/>
            <person name="Ivanova N."/>
            <person name="Pagani I."/>
            <person name="Sproer C."/>
            <person name="Anderson I."/>
            <person name="Woyke T."/>
        </authorList>
    </citation>
    <scope>NUCLEOTIDE SEQUENCE [LARGE SCALE GENOMIC DNA]</scope>
    <source>
        <strain evidence="4">DSM 15624 / JCM 10476 / NCIMB 786</strain>
    </source>
</reference>
<dbReference type="eggNOG" id="arCOG15151">
    <property type="taxonomic scope" value="Archaea"/>
</dbReference>